<dbReference type="EMBL" id="MU866221">
    <property type="protein sequence ID" value="KAK4175759.1"/>
    <property type="molecule type" value="Genomic_DNA"/>
</dbReference>
<dbReference type="CDD" id="cd12148">
    <property type="entry name" value="fungal_TF_MHR"/>
    <property type="match status" value="1"/>
</dbReference>
<dbReference type="InterPro" id="IPR036864">
    <property type="entry name" value="Zn2-C6_fun-type_DNA-bd_sf"/>
</dbReference>
<sequence>MRTRSSFSHNPHLRVSRPVSACSRCRVAKVKCDGKLPACTACEKAGRDNECSAASDQQFARGKERSWVAALEARLEKLDRRLNHARSRKASVALHESDENTITVQDSERRDSLVNITAAIRRKAARTREKADFNTLVSDFGLLTVNATTPGFDTRESENPMSFARLVLAAAQHDALPDPDSDELPDKAVVEAIFQFYQDNILPLYPLFPPSDLQALIGKVYDAELGFLGSIIRSSEYWLFWMVLAIGSAAQSKTMQDRKYYDALQFVSRALPYADRAFVPGYTTQIQSLILLTQYSMLDPAHFDSWHLIGFACRASIDLGFHKDHTFTQQSSKDTIDARRRTFYCVYALDRAISMVHARPFSFKDDDVSVQLPSSSVDHGSDQSLGQPDPSLPLFQLRRLQSDWYQTLVQTNPSDPLRDPTQYVWQKYHETRKWSKELPVDLPATIRTAFDLEMDYSYVYLIVPSPRGPKLTDHGRLLIFEHTIRYLHRIFEVAKDPVNEGFYTYHDALKVFFMGSQLVTVLRDPGDTDLWQSLGATRQPQEQPPLPDRLDRSSGSDNIDRSLLCLEKVKEMLGRYGERWEQVKTLADHFDRTTIDIKSYLDTRRDVVKRVIQNVQAQKDARRPLPGSRPPPTPSTLAYQPLPMAQHSPQQANRVAPWGNSTGFQGHHNGQF</sequence>
<dbReference type="GO" id="GO:0008270">
    <property type="term" value="F:zinc ion binding"/>
    <property type="evidence" value="ECO:0007669"/>
    <property type="project" value="InterPro"/>
</dbReference>
<keyword evidence="7" id="KW-0539">Nucleus</keyword>
<evidence type="ECO:0000256" key="4">
    <source>
        <dbReference type="ARBA" id="ARBA00023015"/>
    </source>
</evidence>
<evidence type="ECO:0000313" key="11">
    <source>
        <dbReference type="Proteomes" id="UP001302321"/>
    </source>
</evidence>
<reference evidence="10" key="1">
    <citation type="journal article" date="2023" name="Mol. Phylogenet. Evol.">
        <title>Genome-scale phylogeny and comparative genomics of the fungal order Sordariales.</title>
        <authorList>
            <person name="Hensen N."/>
            <person name="Bonometti L."/>
            <person name="Westerberg I."/>
            <person name="Brannstrom I.O."/>
            <person name="Guillou S."/>
            <person name="Cros-Aarteil S."/>
            <person name="Calhoun S."/>
            <person name="Haridas S."/>
            <person name="Kuo A."/>
            <person name="Mondo S."/>
            <person name="Pangilinan J."/>
            <person name="Riley R."/>
            <person name="LaButti K."/>
            <person name="Andreopoulos B."/>
            <person name="Lipzen A."/>
            <person name="Chen C."/>
            <person name="Yan M."/>
            <person name="Daum C."/>
            <person name="Ng V."/>
            <person name="Clum A."/>
            <person name="Steindorff A."/>
            <person name="Ohm R.A."/>
            <person name="Martin F."/>
            <person name="Silar P."/>
            <person name="Natvig D.O."/>
            <person name="Lalanne C."/>
            <person name="Gautier V."/>
            <person name="Ament-Velasquez S.L."/>
            <person name="Kruys A."/>
            <person name="Hutchinson M.I."/>
            <person name="Powell A.J."/>
            <person name="Barry K."/>
            <person name="Miller A.N."/>
            <person name="Grigoriev I.V."/>
            <person name="Debuchy R."/>
            <person name="Gladieux P."/>
            <person name="Hiltunen Thoren M."/>
            <person name="Johannesson H."/>
        </authorList>
    </citation>
    <scope>NUCLEOTIDE SEQUENCE</scope>
    <source>
        <strain evidence="10">CBS 892.96</strain>
    </source>
</reference>
<dbReference type="GO" id="GO:0006351">
    <property type="term" value="P:DNA-templated transcription"/>
    <property type="evidence" value="ECO:0007669"/>
    <property type="project" value="InterPro"/>
</dbReference>
<dbReference type="GO" id="GO:0005634">
    <property type="term" value="C:nucleus"/>
    <property type="evidence" value="ECO:0007669"/>
    <property type="project" value="UniProtKB-SubCell"/>
</dbReference>
<gene>
    <name evidence="10" type="ORF">QBC36DRAFT_19212</name>
</gene>
<feature type="region of interest" description="Disordered" evidence="8">
    <location>
        <begin position="535"/>
        <end position="555"/>
    </location>
</feature>
<dbReference type="PANTHER" id="PTHR47782:SF2">
    <property type="entry name" value="TRANSCRIPTION FACTOR, PUTATIVE (AFU_ORTHOLOGUE AFUA_4G12570)-RELATED"/>
    <property type="match status" value="1"/>
</dbReference>
<dbReference type="Proteomes" id="UP001302321">
    <property type="component" value="Unassembled WGS sequence"/>
</dbReference>
<dbReference type="GO" id="GO:0000981">
    <property type="term" value="F:DNA-binding transcription factor activity, RNA polymerase II-specific"/>
    <property type="evidence" value="ECO:0007669"/>
    <property type="project" value="InterPro"/>
</dbReference>
<evidence type="ECO:0000259" key="9">
    <source>
        <dbReference type="PROSITE" id="PS50048"/>
    </source>
</evidence>
<accession>A0AAN6W5G7</accession>
<keyword evidence="11" id="KW-1185">Reference proteome</keyword>
<dbReference type="SUPFAM" id="SSF57701">
    <property type="entry name" value="Zn2/Cys6 DNA-binding domain"/>
    <property type="match status" value="1"/>
</dbReference>
<dbReference type="SMART" id="SM00066">
    <property type="entry name" value="GAL4"/>
    <property type="match status" value="1"/>
</dbReference>
<dbReference type="Pfam" id="PF04082">
    <property type="entry name" value="Fungal_trans"/>
    <property type="match status" value="1"/>
</dbReference>
<dbReference type="InterPro" id="IPR001138">
    <property type="entry name" value="Zn2Cys6_DnaBD"/>
</dbReference>
<dbReference type="InterPro" id="IPR052202">
    <property type="entry name" value="Yeast_MetPath_Reg"/>
</dbReference>
<dbReference type="CDD" id="cd00067">
    <property type="entry name" value="GAL4"/>
    <property type="match status" value="1"/>
</dbReference>
<evidence type="ECO:0000256" key="5">
    <source>
        <dbReference type="ARBA" id="ARBA00023125"/>
    </source>
</evidence>
<dbReference type="PANTHER" id="PTHR47782">
    <property type="entry name" value="ZN(II)2CYS6 TRANSCRIPTION FACTOR (EUROFUNG)-RELATED"/>
    <property type="match status" value="1"/>
</dbReference>
<evidence type="ECO:0000313" key="10">
    <source>
        <dbReference type="EMBL" id="KAK4175759.1"/>
    </source>
</evidence>
<comment type="subcellular location">
    <subcellularLocation>
        <location evidence="1">Nucleus</location>
    </subcellularLocation>
</comment>
<evidence type="ECO:0000256" key="7">
    <source>
        <dbReference type="ARBA" id="ARBA00023242"/>
    </source>
</evidence>
<evidence type="ECO:0000256" key="8">
    <source>
        <dbReference type="SAM" id="MobiDB-lite"/>
    </source>
</evidence>
<proteinExistence type="predicted"/>
<dbReference type="GO" id="GO:0045944">
    <property type="term" value="P:positive regulation of transcription by RNA polymerase II"/>
    <property type="evidence" value="ECO:0007669"/>
    <property type="project" value="TreeGrafter"/>
</dbReference>
<dbReference type="SMART" id="SM00906">
    <property type="entry name" value="Fungal_trans"/>
    <property type="match status" value="1"/>
</dbReference>
<evidence type="ECO:0000256" key="2">
    <source>
        <dbReference type="ARBA" id="ARBA00022723"/>
    </source>
</evidence>
<protein>
    <submittedName>
        <fullName evidence="10">Zn(II)2Cys6 cluster transcripitional activator</fullName>
    </submittedName>
</protein>
<keyword evidence="4" id="KW-0805">Transcription regulation</keyword>
<dbReference type="PROSITE" id="PS00463">
    <property type="entry name" value="ZN2_CY6_FUNGAL_1"/>
    <property type="match status" value="1"/>
</dbReference>
<dbReference type="Pfam" id="PF00172">
    <property type="entry name" value="Zn_clus"/>
    <property type="match status" value="1"/>
</dbReference>
<dbReference type="Gene3D" id="4.10.240.10">
    <property type="entry name" value="Zn(2)-C6 fungal-type DNA-binding domain"/>
    <property type="match status" value="1"/>
</dbReference>
<feature type="compositionally biased region" description="Polar residues" evidence="8">
    <location>
        <begin position="647"/>
        <end position="672"/>
    </location>
</feature>
<keyword evidence="6" id="KW-0804">Transcription</keyword>
<keyword evidence="2" id="KW-0479">Metal-binding</keyword>
<feature type="region of interest" description="Disordered" evidence="8">
    <location>
        <begin position="617"/>
        <end position="672"/>
    </location>
</feature>
<name>A0AAN6W5G7_9PEZI</name>
<dbReference type="GO" id="GO:0043565">
    <property type="term" value="F:sequence-specific DNA binding"/>
    <property type="evidence" value="ECO:0007669"/>
    <property type="project" value="TreeGrafter"/>
</dbReference>
<comment type="caution">
    <text evidence="10">The sequence shown here is derived from an EMBL/GenBank/DDBJ whole genome shotgun (WGS) entry which is preliminary data.</text>
</comment>
<organism evidence="10 11">
    <name type="scientific">Triangularia setosa</name>
    <dbReference type="NCBI Taxonomy" id="2587417"/>
    <lineage>
        <taxon>Eukaryota</taxon>
        <taxon>Fungi</taxon>
        <taxon>Dikarya</taxon>
        <taxon>Ascomycota</taxon>
        <taxon>Pezizomycotina</taxon>
        <taxon>Sordariomycetes</taxon>
        <taxon>Sordariomycetidae</taxon>
        <taxon>Sordariales</taxon>
        <taxon>Podosporaceae</taxon>
        <taxon>Triangularia</taxon>
    </lineage>
</organism>
<keyword evidence="5" id="KW-0238">DNA-binding</keyword>
<dbReference type="InterPro" id="IPR007219">
    <property type="entry name" value="XnlR_reg_dom"/>
</dbReference>
<dbReference type="PROSITE" id="PS50048">
    <property type="entry name" value="ZN2_CY6_FUNGAL_2"/>
    <property type="match status" value="1"/>
</dbReference>
<evidence type="ECO:0000256" key="6">
    <source>
        <dbReference type="ARBA" id="ARBA00023163"/>
    </source>
</evidence>
<feature type="domain" description="Zn(2)-C6 fungal-type" evidence="9">
    <location>
        <begin position="21"/>
        <end position="53"/>
    </location>
</feature>
<evidence type="ECO:0000256" key="1">
    <source>
        <dbReference type="ARBA" id="ARBA00004123"/>
    </source>
</evidence>
<reference evidence="10" key="2">
    <citation type="submission" date="2023-05" db="EMBL/GenBank/DDBJ databases">
        <authorList>
            <consortium name="Lawrence Berkeley National Laboratory"/>
            <person name="Steindorff A."/>
            <person name="Hensen N."/>
            <person name="Bonometti L."/>
            <person name="Westerberg I."/>
            <person name="Brannstrom I.O."/>
            <person name="Guillou S."/>
            <person name="Cros-Aarteil S."/>
            <person name="Calhoun S."/>
            <person name="Haridas S."/>
            <person name="Kuo A."/>
            <person name="Mondo S."/>
            <person name="Pangilinan J."/>
            <person name="Riley R."/>
            <person name="Labutti K."/>
            <person name="Andreopoulos B."/>
            <person name="Lipzen A."/>
            <person name="Chen C."/>
            <person name="Yanf M."/>
            <person name="Daum C."/>
            <person name="Ng V."/>
            <person name="Clum A."/>
            <person name="Ohm R."/>
            <person name="Martin F."/>
            <person name="Silar P."/>
            <person name="Natvig D."/>
            <person name="Lalanne C."/>
            <person name="Gautier V."/>
            <person name="Ament-Velasquez S.L."/>
            <person name="Kruys A."/>
            <person name="Hutchinson M.I."/>
            <person name="Powell A.J."/>
            <person name="Barry K."/>
            <person name="Miller A.N."/>
            <person name="Grigoriev I.V."/>
            <person name="Debuchy R."/>
            <person name="Gladieux P."/>
            <person name="Thoren M.H."/>
            <person name="Johannesson H."/>
        </authorList>
    </citation>
    <scope>NUCLEOTIDE SEQUENCE</scope>
    <source>
        <strain evidence="10">CBS 892.96</strain>
    </source>
</reference>
<keyword evidence="3" id="KW-0862">Zinc</keyword>
<evidence type="ECO:0000256" key="3">
    <source>
        <dbReference type="ARBA" id="ARBA00022833"/>
    </source>
</evidence>
<dbReference type="AlphaFoldDB" id="A0AAN6W5G7"/>